<keyword evidence="2" id="KW-0677">Repeat</keyword>
<dbReference type="InterPro" id="IPR032867">
    <property type="entry name" value="DYW_dom"/>
</dbReference>
<feature type="repeat" description="PPR" evidence="3">
    <location>
        <begin position="524"/>
        <end position="558"/>
    </location>
</feature>
<dbReference type="KEGG" id="soe:110803804"/>
<dbReference type="PROSITE" id="PS51375">
    <property type="entry name" value="PPR"/>
    <property type="match status" value="5"/>
</dbReference>
<reference evidence="7" key="2">
    <citation type="submission" date="2025-08" db="UniProtKB">
        <authorList>
            <consortium name="RefSeq"/>
        </authorList>
    </citation>
    <scope>IDENTIFICATION</scope>
    <source>
        <tissue evidence="7">Leaf</tissue>
    </source>
</reference>
<organism evidence="6 7">
    <name type="scientific">Spinacia oleracea</name>
    <name type="common">Spinach</name>
    <dbReference type="NCBI Taxonomy" id="3562"/>
    <lineage>
        <taxon>Eukaryota</taxon>
        <taxon>Viridiplantae</taxon>
        <taxon>Streptophyta</taxon>
        <taxon>Embryophyta</taxon>
        <taxon>Tracheophyta</taxon>
        <taxon>Spermatophyta</taxon>
        <taxon>Magnoliopsida</taxon>
        <taxon>eudicotyledons</taxon>
        <taxon>Gunneridae</taxon>
        <taxon>Pentapetalae</taxon>
        <taxon>Caryophyllales</taxon>
        <taxon>Chenopodiaceae</taxon>
        <taxon>Chenopodioideae</taxon>
        <taxon>Anserineae</taxon>
        <taxon>Spinacia</taxon>
    </lineage>
</organism>
<dbReference type="InterPro" id="IPR046848">
    <property type="entry name" value="E_motif"/>
</dbReference>
<dbReference type="RefSeq" id="XP_021865023.2">
    <property type="nucleotide sequence ID" value="XM_022009331.2"/>
</dbReference>
<evidence type="ECO:0000256" key="4">
    <source>
        <dbReference type="SAM" id="MobiDB-lite"/>
    </source>
</evidence>
<evidence type="ECO:0000256" key="3">
    <source>
        <dbReference type="PROSITE-ProRule" id="PRU00708"/>
    </source>
</evidence>
<gene>
    <name evidence="7" type="primary">LOC110803804</name>
</gene>
<dbReference type="Pfam" id="PF01535">
    <property type="entry name" value="PPR"/>
    <property type="match status" value="2"/>
</dbReference>
<protein>
    <submittedName>
        <fullName evidence="7">Pentatricopeptide repeat-containing protein At3g16610</fullName>
    </submittedName>
</protein>
<comment type="similarity">
    <text evidence="1">Belongs to the PPR family. PCMP-H subfamily.</text>
</comment>
<feature type="repeat" description="PPR" evidence="3">
    <location>
        <begin position="351"/>
        <end position="385"/>
    </location>
</feature>
<evidence type="ECO:0000313" key="6">
    <source>
        <dbReference type="Proteomes" id="UP000813463"/>
    </source>
</evidence>
<reference evidence="6" key="1">
    <citation type="journal article" date="2021" name="Nat. Commun.">
        <title>Genomic analyses provide insights into spinach domestication and the genetic basis of agronomic traits.</title>
        <authorList>
            <person name="Cai X."/>
            <person name="Sun X."/>
            <person name="Xu C."/>
            <person name="Sun H."/>
            <person name="Wang X."/>
            <person name="Ge C."/>
            <person name="Zhang Z."/>
            <person name="Wang Q."/>
            <person name="Fei Z."/>
            <person name="Jiao C."/>
            <person name="Wang Q."/>
        </authorList>
    </citation>
    <scope>NUCLEOTIDE SEQUENCE [LARGE SCALE GENOMIC DNA]</scope>
    <source>
        <strain evidence="6">cv. Varoflay</strain>
    </source>
</reference>
<feature type="repeat" description="PPR" evidence="3">
    <location>
        <begin position="149"/>
        <end position="183"/>
    </location>
</feature>
<evidence type="ECO:0000256" key="1">
    <source>
        <dbReference type="ARBA" id="ARBA00006643"/>
    </source>
</evidence>
<feature type="repeat" description="PPR" evidence="3">
    <location>
        <begin position="454"/>
        <end position="488"/>
    </location>
</feature>
<dbReference type="Pfam" id="PF13041">
    <property type="entry name" value="PPR_2"/>
    <property type="match status" value="4"/>
</dbReference>
<dbReference type="NCBIfam" id="TIGR00756">
    <property type="entry name" value="PPR"/>
    <property type="match status" value="5"/>
</dbReference>
<feature type="region of interest" description="Disordered" evidence="4">
    <location>
        <begin position="1"/>
        <end position="22"/>
    </location>
</feature>
<dbReference type="Gene3D" id="1.25.40.10">
    <property type="entry name" value="Tetratricopeptide repeat domain"/>
    <property type="match status" value="6"/>
</dbReference>
<dbReference type="PANTHER" id="PTHR24015:SF1832">
    <property type="entry name" value="OS03G0241800 PROTEIN"/>
    <property type="match status" value="1"/>
</dbReference>
<accession>A0A9R0JDN4</accession>
<feature type="compositionally biased region" description="Basic and acidic residues" evidence="4">
    <location>
        <begin position="11"/>
        <end position="22"/>
    </location>
</feature>
<dbReference type="PANTHER" id="PTHR24015">
    <property type="entry name" value="OS07G0578800 PROTEIN-RELATED"/>
    <property type="match status" value="1"/>
</dbReference>
<dbReference type="InterPro" id="IPR011990">
    <property type="entry name" value="TPR-like_helical_dom_sf"/>
</dbReference>
<name>A0A9R0JDN4_SPIOL</name>
<keyword evidence="6" id="KW-1185">Reference proteome</keyword>
<sequence>MQKDNNTCNKKKTENNTEKRNSCFSWRENELRTRRSTSAQRRPQPQQKHIEMMHCLTRFSRVGHPVFTSRCRLLHAITIDKYPELLEHCIQTKSLKHGKMIHQHLLKNDSNYYNGNRNYFVLEKITRFYLICDRLGLARNVFDEIPEPTVILWNLMIRAYAWNGPFEASLDLYSQMLVSGVIPSKYTFPFVLKACSGLSAIEPGKMIHSHALRLGLDSDVYVSTALLDLYAKCGDLARAENVFYGMQCRDIVAWNAMIAGFSAHGFFDDMMRLFGDMQEAGISPNSSTIVTMLPAVAQASGLSHGKEIHGYSVRRGFSKAVMVGTGLVDMYGKCGCISYARTIFDLLGVKNEVTWSAMIGAYVASDQMREALILFDHMLLEESSRSPPLVALCCALRACTKLIDLTNGRRIHGCILKSGFLSDLMVSNTSLSMYAKCGILDDAAMFFQEMNPVDRVSYGAMISGCVQNGNSLQALDTFRKMQLSGIDPDEATMLALLPACSHLASLKYGACTHGYSVIRGFVADTSICNALIDMYAKCGKVKTAREVFNRMHKRDIISWNSMIAGYGIHGLGSDALALFGELRNTGLMPDGITFISLLIACTHSGLVAEGKYWFDSMVREFQIIPRVDHCICMVDLLGRAGLLREARSFIDKMPCMPNVHVWSALLAACKIHKDVELAEEAAKRIHSLGPESSGNFVLLSNIYSCAGRWEDAASIRITQSNQGFKKRPGCSWVEINGVIHAFTGGDNSHPQSEQIYKKLKELLTETKKLGYEAVPGVVFQDVEEEEKEHILVYHSEKLAIAFATISLSPSQPIFVTKNLRVCGDCHDVIKYITLVTKREITVRDTSRFHHFKDGVCSCGDFW</sequence>
<feature type="domain" description="DYW" evidence="5">
    <location>
        <begin position="770"/>
        <end position="862"/>
    </location>
</feature>
<dbReference type="Pfam" id="PF20430">
    <property type="entry name" value="Eplus_motif"/>
    <property type="match status" value="1"/>
</dbReference>
<dbReference type="Pfam" id="PF14432">
    <property type="entry name" value="DYW_deaminase"/>
    <property type="match status" value="1"/>
</dbReference>
<proteinExistence type="inferred from homology"/>
<dbReference type="Proteomes" id="UP000813463">
    <property type="component" value="Chromosome 2"/>
</dbReference>
<dbReference type="GO" id="GO:0009451">
    <property type="term" value="P:RNA modification"/>
    <property type="evidence" value="ECO:0007669"/>
    <property type="project" value="InterPro"/>
</dbReference>
<dbReference type="InterPro" id="IPR002885">
    <property type="entry name" value="PPR_rpt"/>
</dbReference>
<dbReference type="InterPro" id="IPR046960">
    <property type="entry name" value="PPR_At4g14850-like_plant"/>
</dbReference>
<dbReference type="Pfam" id="PF20431">
    <property type="entry name" value="E_motif"/>
    <property type="match status" value="1"/>
</dbReference>
<dbReference type="GeneID" id="110803804"/>
<dbReference type="GO" id="GO:0003729">
    <property type="term" value="F:mRNA binding"/>
    <property type="evidence" value="ECO:0007669"/>
    <property type="project" value="UniProtKB-ARBA"/>
</dbReference>
<evidence type="ECO:0000313" key="7">
    <source>
        <dbReference type="RefSeq" id="XP_021865023.2"/>
    </source>
</evidence>
<dbReference type="AlphaFoldDB" id="A0A9R0JDN4"/>
<evidence type="ECO:0000259" key="5">
    <source>
        <dbReference type="Pfam" id="PF14432"/>
    </source>
</evidence>
<dbReference type="GO" id="GO:0008270">
    <property type="term" value="F:zinc ion binding"/>
    <property type="evidence" value="ECO:0007669"/>
    <property type="project" value="InterPro"/>
</dbReference>
<feature type="repeat" description="PPR" evidence="3">
    <location>
        <begin position="250"/>
        <end position="284"/>
    </location>
</feature>
<dbReference type="InterPro" id="IPR046849">
    <property type="entry name" value="E2_motif"/>
</dbReference>
<evidence type="ECO:0000256" key="2">
    <source>
        <dbReference type="ARBA" id="ARBA00022737"/>
    </source>
</evidence>